<dbReference type="RefSeq" id="WP_076113339.1">
    <property type="nucleotide sequence ID" value="NZ_MPTB01000040.1"/>
</dbReference>
<evidence type="ECO:0000313" key="3">
    <source>
        <dbReference type="EMBL" id="OMD42410.1"/>
    </source>
</evidence>
<dbReference type="Pfam" id="PF12840">
    <property type="entry name" value="HTH_20"/>
    <property type="match status" value="1"/>
</dbReference>
<keyword evidence="4" id="KW-1185">Reference proteome</keyword>
<proteinExistence type="predicted"/>
<dbReference type="InterPro" id="IPR036388">
    <property type="entry name" value="WH-like_DNA-bd_sf"/>
</dbReference>
<dbReference type="Proteomes" id="UP000187412">
    <property type="component" value="Unassembled WGS sequence"/>
</dbReference>
<evidence type="ECO:0008006" key="5">
    <source>
        <dbReference type="Google" id="ProtNLM"/>
    </source>
</evidence>
<evidence type="ECO:0000256" key="1">
    <source>
        <dbReference type="ARBA" id="ARBA00023125"/>
    </source>
</evidence>
<dbReference type="EMBL" id="MPTB01000040">
    <property type="protein sequence ID" value="OMD42410.1"/>
    <property type="molecule type" value="Genomic_DNA"/>
</dbReference>
<comment type="caution">
    <text evidence="3">The sequence shown here is derived from an EMBL/GenBank/DDBJ whole genome shotgun (WGS) entry which is preliminary data.</text>
</comment>
<gene>
    <name evidence="3" type="ORF">BSK56_25640</name>
</gene>
<dbReference type="InterPro" id="IPR011991">
    <property type="entry name" value="ArsR-like_HTH"/>
</dbReference>
<evidence type="ECO:0000313" key="4">
    <source>
        <dbReference type="Proteomes" id="UP000187412"/>
    </source>
</evidence>
<organism evidence="3 4">
    <name type="scientific">Paenibacillus borealis</name>
    <dbReference type="NCBI Taxonomy" id="160799"/>
    <lineage>
        <taxon>Bacteria</taxon>
        <taxon>Bacillati</taxon>
        <taxon>Bacillota</taxon>
        <taxon>Bacilli</taxon>
        <taxon>Bacillales</taxon>
        <taxon>Paenibacillaceae</taxon>
        <taxon>Paenibacillus</taxon>
    </lineage>
</organism>
<dbReference type="Gene3D" id="1.10.10.10">
    <property type="entry name" value="Winged helix-like DNA-binding domain superfamily/Winged helix DNA-binding domain"/>
    <property type="match status" value="1"/>
</dbReference>
<feature type="region of interest" description="Disordered" evidence="2">
    <location>
        <begin position="1"/>
        <end position="40"/>
    </location>
</feature>
<evidence type="ECO:0000256" key="2">
    <source>
        <dbReference type="SAM" id="MobiDB-lite"/>
    </source>
</evidence>
<reference evidence="3 4" key="1">
    <citation type="submission" date="2016-10" db="EMBL/GenBank/DDBJ databases">
        <title>Paenibacillus species isolates.</title>
        <authorList>
            <person name="Beno S.M."/>
        </authorList>
    </citation>
    <scope>NUCLEOTIDE SEQUENCE [LARGE SCALE GENOMIC DNA]</scope>
    <source>
        <strain evidence="3 4">FSL H7-0744</strain>
    </source>
</reference>
<protein>
    <recommendedName>
        <fullName evidence="5">Transcriptional regulator</fullName>
    </recommendedName>
</protein>
<dbReference type="InterPro" id="IPR036390">
    <property type="entry name" value="WH_DNA-bd_sf"/>
</dbReference>
<name>A0ABX3H0I6_PAEBO</name>
<sequence length="196" mass="22427">MNEDNTGHSQPETENCVEQLPVRQDRDKDQEQQQEADSIQPLQVTPEQNKLLESALRIKIMHALADEPLTSKQVAEKLHKTPGNIHYHIIKLFDGGLLELVRTETAGGIIQKFYRSKATFFRSENFSGFQFRKEDTVEHFVTRLSLSPAELKAFQQEMMMFISAWESKVTQGEEYGIDVIIGRLHTDSLIEPEDGP</sequence>
<dbReference type="CDD" id="cd00090">
    <property type="entry name" value="HTH_ARSR"/>
    <property type="match status" value="1"/>
</dbReference>
<accession>A0ABX3H0I6</accession>
<dbReference type="SUPFAM" id="SSF46785">
    <property type="entry name" value="Winged helix' DNA-binding domain"/>
    <property type="match status" value="1"/>
</dbReference>
<keyword evidence="1" id="KW-0238">DNA-binding</keyword>